<dbReference type="PANTHER" id="PTHR47668">
    <property type="entry name" value="DIENELACTONE HYDROLASE FAMILY PROTEIN (AFU_ORTHOLOGUE AFUA_6G01940)"/>
    <property type="match status" value="1"/>
</dbReference>
<dbReference type="SUPFAM" id="SSF53474">
    <property type="entry name" value="alpha/beta-Hydrolases"/>
    <property type="match status" value="1"/>
</dbReference>
<dbReference type="GO" id="GO:0016787">
    <property type="term" value="F:hydrolase activity"/>
    <property type="evidence" value="ECO:0007669"/>
    <property type="project" value="InterPro"/>
</dbReference>
<accession>A0AAN9V038</accession>
<dbReference type="PANTHER" id="PTHR47668:SF1">
    <property type="entry name" value="DIENELACTONE HYDROLASE DOMAIN-CONTAINING PROTEIN-RELATED"/>
    <property type="match status" value="1"/>
</dbReference>
<proteinExistence type="predicted"/>
<evidence type="ECO:0000313" key="3">
    <source>
        <dbReference type="Proteomes" id="UP001320420"/>
    </source>
</evidence>
<dbReference type="InterPro" id="IPR002925">
    <property type="entry name" value="Dienelactn_hydro"/>
</dbReference>
<dbReference type="AlphaFoldDB" id="A0AAN9V038"/>
<protein>
    <recommendedName>
        <fullName evidence="1">Dienelactone hydrolase domain-containing protein</fullName>
    </recommendedName>
</protein>
<gene>
    <name evidence="2" type="ORF">SLS62_001388</name>
</gene>
<dbReference type="InterPro" id="IPR029058">
    <property type="entry name" value="AB_hydrolase_fold"/>
</dbReference>
<reference evidence="2 3" key="1">
    <citation type="submission" date="2024-02" db="EMBL/GenBank/DDBJ databases">
        <title>De novo assembly and annotation of 12 fungi associated with fruit tree decline syndrome in Ontario, Canada.</title>
        <authorList>
            <person name="Sulman M."/>
            <person name="Ellouze W."/>
            <person name="Ilyukhin E."/>
        </authorList>
    </citation>
    <scope>NUCLEOTIDE SEQUENCE [LARGE SCALE GENOMIC DNA]</scope>
    <source>
        <strain evidence="2 3">M11/M66-122</strain>
    </source>
</reference>
<dbReference type="Pfam" id="PF01738">
    <property type="entry name" value="DLH"/>
    <property type="match status" value="1"/>
</dbReference>
<dbReference type="EMBL" id="JAKJXP020000006">
    <property type="protein sequence ID" value="KAK7756552.1"/>
    <property type="molecule type" value="Genomic_DNA"/>
</dbReference>
<evidence type="ECO:0000313" key="2">
    <source>
        <dbReference type="EMBL" id="KAK7756552.1"/>
    </source>
</evidence>
<dbReference type="Gene3D" id="3.40.50.1820">
    <property type="entry name" value="alpha/beta hydrolase"/>
    <property type="match status" value="1"/>
</dbReference>
<feature type="domain" description="Dienelactone hydrolase" evidence="1">
    <location>
        <begin position="37"/>
        <end position="258"/>
    </location>
</feature>
<organism evidence="2 3">
    <name type="scientific">Diatrype stigma</name>
    <dbReference type="NCBI Taxonomy" id="117547"/>
    <lineage>
        <taxon>Eukaryota</taxon>
        <taxon>Fungi</taxon>
        <taxon>Dikarya</taxon>
        <taxon>Ascomycota</taxon>
        <taxon>Pezizomycotina</taxon>
        <taxon>Sordariomycetes</taxon>
        <taxon>Xylariomycetidae</taxon>
        <taxon>Xylariales</taxon>
        <taxon>Diatrypaceae</taxon>
        <taxon>Diatrype</taxon>
    </lineage>
</organism>
<keyword evidence="3" id="KW-1185">Reference proteome</keyword>
<sequence>MSTIPAQHGHSQACCNVPAVVSKGYDAKGSYEELGGFKTYTTGPADATKGIISIYDIFGYFPQTLQGADILATAGSGAQQAQAYRVFIPDWFEGAPFPIADFPPDTPEKQERLGAFFGKHSPPSVAAKVPAYLKAVAAKNPQITSWALLGYCWGGKVVALVTSSAENPFKAAVQVHPAMVDPADAPKIQVPLCLLASKDEDADAVAQYERALPGAKHVETFGDQVHGWMAARADLEDDRVRAEYKRGYETVVKFLGEHL</sequence>
<evidence type="ECO:0000259" key="1">
    <source>
        <dbReference type="Pfam" id="PF01738"/>
    </source>
</evidence>
<dbReference type="Proteomes" id="UP001320420">
    <property type="component" value="Unassembled WGS sequence"/>
</dbReference>
<comment type="caution">
    <text evidence="2">The sequence shown here is derived from an EMBL/GenBank/DDBJ whole genome shotgun (WGS) entry which is preliminary data.</text>
</comment>
<name>A0AAN9V038_9PEZI</name>